<dbReference type="PANTHER" id="PTHR34700:SF4">
    <property type="entry name" value="PHAGE-LIKE ELEMENT PBSX PROTEIN XKDP"/>
    <property type="match status" value="1"/>
</dbReference>
<evidence type="ECO:0000313" key="4">
    <source>
        <dbReference type="Proteomes" id="UP001356170"/>
    </source>
</evidence>
<gene>
    <name evidence="3" type="ORF">V3390_02890</name>
</gene>
<dbReference type="Pfam" id="PF01476">
    <property type="entry name" value="LysM"/>
    <property type="match status" value="1"/>
</dbReference>
<comment type="caution">
    <text evidence="3">The sequence shown here is derived from an EMBL/GenBank/DDBJ whole genome shotgun (WGS) entry which is preliminary data.</text>
</comment>
<feature type="region of interest" description="Disordered" evidence="1">
    <location>
        <begin position="1"/>
        <end position="38"/>
    </location>
</feature>
<feature type="compositionally biased region" description="Gly residues" evidence="1">
    <location>
        <begin position="24"/>
        <end position="33"/>
    </location>
</feature>
<dbReference type="InterPro" id="IPR036779">
    <property type="entry name" value="LysM_dom_sf"/>
</dbReference>
<evidence type="ECO:0000256" key="1">
    <source>
        <dbReference type="SAM" id="MobiDB-lite"/>
    </source>
</evidence>
<dbReference type="CDD" id="cd00118">
    <property type="entry name" value="LysM"/>
    <property type="match status" value="1"/>
</dbReference>
<organism evidence="3 4">
    <name type="scientific">Aquilutibacter rugosus</name>
    <dbReference type="NCBI Taxonomy" id="3115820"/>
    <lineage>
        <taxon>Bacteria</taxon>
        <taxon>Pseudomonadati</taxon>
        <taxon>Pseudomonadota</taxon>
        <taxon>Gammaproteobacteria</taxon>
        <taxon>Lysobacterales</taxon>
        <taxon>Lysobacteraceae</taxon>
        <taxon>Aquilutibacter</taxon>
    </lineage>
</organism>
<feature type="domain" description="LysM" evidence="2">
    <location>
        <begin position="35"/>
        <end position="84"/>
    </location>
</feature>
<sequence>MSNTETPDLSGFQSGVQSTEEITGGSGAGGGAGEQTYTVEKGDTLSGISKQFYGSANHWRDIFEANTDQLENPDKIFPGQVLKIPARAE</sequence>
<dbReference type="InterPro" id="IPR052196">
    <property type="entry name" value="Bact_Kbp"/>
</dbReference>
<dbReference type="PROSITE" id="PS51782">
    <property type="entry name" value="LYSM"/>
    <property type="match status" value="1"/>
</dbReference>
<reference evidence="3 4" key="1">
    <citation type="submission" date="2024-01" db="EMBL/GenBank/DDBJ databases">
        <title>Novel species of the genus Luteimonas isolated from rivers.</title>
        <authorList>
            <person name="Lu H."/>
        </authorList>
    </citation>
    <scope>NUCLEOTIDE SEQUENCE [LARGE SCALE GENOMIC DNA]</scope>
    <source>
        <strain evidence="3 4">FXH3W</strain>
    </source>
</reference>
<accession>A0ABU7UZZ4</accession>
<evidence type="ECO:0000259" key="2">
    <source>
        <dbReference type="PROSITE" id="PS51782"/>
    </source>
</evidence>
<dbReference type="RefSeq" id="WP_331703277.1">
    <property type="nucleotide sequence ID" value="NZ_JAZHBO010000001.1"/>
</dbReference>
<dbReference type="EMBL" id="JAZHBO010000001">
    <property type="protein sequence ID" value="MEF2155179.1"/>
    <property type="molecule type" value="Genomic_DNA"/>
</dbReference>
<dbReference type="Gene3D" id="3.10.350.10">
    <property type="entry name" value="LysM domain"/>
    <property type="match status" value="1"/>
</dbReference>
<dbReference type="Proteomes" id="UP001356170">
    <property type="component" value="Unassembled WGS sequence"/>
</dbReference>
<protein>
    <submittedName>
        <fullName evidence="3">LysM peptidoglycan-binding domain-containing protein</fullName>
    </submittedName>
</protein>
<dbReference type="SUPFAM" id="SSF54106">
    <property type="entry name" value="LysM domain"/>
    <property type="match status" value="1"/>
</dbReference>
<proteinExistence type="predicted"/>
<evidence type="ECO:0000313" key="3">
    <source>
        <dbReference type="EMBL" id="MEF2155179.1"/>
    </source>
</evidence>
<dbReference type="InterPro" id="IPR018392">
    <property type="entry name" value="LysM"/>
</dbReference>
<dbReference type="PANTHER" id="PTHR34700">
    <property type="entry name" value="POTASSIUM BINDING PROTEIN KBP"/>
    <property type="match status" value="1"/>
</dbReference>
<feature type="compositionally biased region" description="Polar residues" evidence="1">
    <location>
        <begin position="1"/>
        <end position="21"/>
    </location>
</feature>
<name>A0ABU7UZZ4_9GAMM</name>
<dbReference type="SMART" id="SM00257">
    <property type="entry name" value="LysM"/>
    <property type="match status" value="1"/>
</dbReference>
<keyword evidence="4" id="KW-1185">Reference proteome</keyword>